<dbReference type="Pfam" id="PF06827">
    <property type="entry name" value="zf-FPG_IleRS"/>
    <property type="match status" value="1"/>
</dbReference>
<comment type="catalytic activity">
    <reaction evidence="1 15">
        <text>Hydrolysis of DNA containing ring-opened 7-methylguanine residues, releasing 2,6-diamino-4-hydroxy-5-(N-methyl)formamidopyrimidine.</text>
        <dbReference type="EC" id="3.2.2.23"/>
    </reaction>
</comment>
<keyword evidence="10 15" id="KW-0234">DNA repair</keyword>
<dbReference type="HAMAP" id="MF_00103">
    <property type="entry name" value="Fapy_DNA_glycosyl"/>
    <property type="match status" value="1"/>
</dbReference>
<evidence type="ECO:0000256" key="7">
    <source>
        <dbReference type="ARBA" id="ARBA00022801"/>
    </source>
</evidence>
<gene>
    <name evidence="15 18" type="primary">mutM</name>
    <name evidence="15" type="synonym">fpg</name>
    <name evidence="18" type="ORF">EMEDMD4_10025</name>
</gene>
<evidence type="ECO:0000256" key="14">
    <source>
        <dbReference type="ARBA" id="ARBA00044632"/>
    </source>
</evidence>
<dbReference type="PROSITE" id="PS51068">
    <property type="entry name" value="FPG_CAT"/>
    <property type="match status" value="1"/>
</dbReference>
<sequence>MPELPEVETVKRGLAPTMEGALLVRAELRRPDLRFPFPENFEDAVAGRRIVALSRRAKYLMIELEGGDVIIAHLGMSGSFRIEFDGPGEGRIKESADPAVPGDFHRPRSKDEKHDHVVFHLDASCGPARVIYNDPRRFGFMALARREAVAEHVFLRGLGEEPTGNALDAAYLAARFSGKAQPLKAALLDQRTIAGLGNIYVCEALWRSGLSPKRAAGTLVDKRARPKQALVQLTDAIRAVIADAIAAGGSSLKDHIQADGSLGYFQHSFSVYDREGEACRTSGCRGTVERIVQAGRSTFYCPHCQK</sequence>
<evidence type="ECO:0000259" key="17">
    <source>
        <dbReference type="PROSITE" id="PS51068"/>
    </source>
</evidence>
<dbReference type="PANTHER" id="PTHR22993:SF9">
    <property type="entry name" value="FORMAMIDOPYRIMIDINE-DNA GLYCOSYLASE"/>
    <property type="match status" value="1"/>
</dbReference>
<keyword evidence="6 15" id="KW-0863">Zinc-finger</keyword>
<dbReference type="GO" id="GO:0034039">
    <property type="term" value="F:8-oxo-7,8-dihydroguanine DNA N-glycosylase activity"/>
    <property type="evidence" value="ECO:0007669"/>
    <property type="project" value="TreeGrafter"/>
</dbReference>
<dbReference type="Pfam" id="PF01149">
    <property type="entry name" value="Fapy_DNA_glyco"/>
    <property type="match status" value="1"/>
</dbReference>
<evidence type="ECO:0000313" key="18">
    <source>
        <dbReference type="EMBL" id="VTZ58849.1"/>
    </source>
</evidence>
<keyword evidence="9 15" id="KW-0238">DNA-binding</keyword>
<proteinExistence type="inferred from homology"/>
<evidence type="ECO:0000256" key="4">
    <source>
        <dbReference type="ARBA" id="ARBA00022723"/>
    </source>
</evidence>
<dbReference type="Gene3D" id="1.10.8.50">
    <property type="match status" value="1"/>
</dbReference>
<dbReference type="GO" id="GO:0008270">
    <property type="term" value="F:zinc ion binding"/>
    <property type="evidence" value="ECO:0007669"/>
    <property type="project" value="UniProtKB-UniRule"/>
</dbReference>
<feature type="active site" description="Schiff-base intermediate with DNA" evidence="15">
    <location>
        <position position="2"/>
    </location>
</feature>
<feature type="domain" description="FPG-type" evidence="16">
    <location>
        <begin position="270"/>
        <end position="306"/>
    </location>
</feature>
<evidence type="ECO:0000256" key="6">
    <source>
        <dbReference type="ARBA" id="ARBA00022771"/>
    </source>
</evidence>
<keyword evidence="8 15" id="KW-0862">Zinc</keyword>
<name>A0A508WT66_9HYPH</name>
<dbReference type="EMBL" id="CABFNB010000001">
    <property type="protein sequence ID" value="VTZ58849.1"/>
    <property type="molecule type" value="Genomic_DNA"/>
</dbReference>
<dbReference type="SUPFAM" id="SSF81624">
    <property type="entry name" value="N-terminal domain of MutM-like DNA repair proteins"/>
    <property type="match status" value="1"/>
</dbReference>
<evidence type="ECO:0000256" key="5">
    <source>
        <dbReference type="ARBA" id="ARBA00022763"/>
    </source>
</evidence>
<feature type="domain" description="Formamidopyrimidine-DNA glycosylase catalytic" evidence="17">
    <location>
        <begin position="2"/>
        <end position="139"/>
    </location>
</feature>
<dbReference type="EC" id="4.2.99.18" evidence="15"/>
<evidence type="ECO:0000256" key="10">
    <source>
        <dbReference type="ARBA" id="ARBA00023204"/>
    </source>
</evidence>
<comment type="catalytic activity">
    <reaction evidence="14 15">
        <text>2'-deoxyribonucleotide-(2'-deoxyribose 5'-phosphate)-2'-deoxyribonucleotide-DNA = a 3'-end 2'-deoxyribonucleotide-(2,3-dehydro-2,3-deoxyribose 5'-phosphate)-DNA + a 5'-end 5'-phospho-2'-deoxyribonucleoside-DNA + H(+)</text>
        <dbReference type="Rhea" id="RHEA:66592"/>
        <dbReference type="Rhea" id="RHEA-COMP:13180"/>
        <dbReference type="Rhea" id="RHEA-COMP:16897"/>
        <dbReference type="Rhea" id="RHEA-COMP:17067"/>
        <dbReference type="ChEBI" id="CHEBI:15378"/>
        <dbReference type="ChEBI" id="CHEBI:136412"/>
        <dbReference type="ChEBI" id="CHEBI:157695"/>
        <dbReference type="ChEBI" id="CHEBI:167181"/>
        <dbReference type="EC" id="4.2.99.18"/>
    </reaction>
</comment>
<evidence type="ECO:0000259" key="16">
    <source>
        <dbReference type="PROSITE" id="PS51066"/>
    </source>
</evidence>
<dbReference type="GO" id="GO:0140078">
    <property type="term" value="F:class I DNA-(apurinic or apyrimidinic site) endonuclease activity"/>
    <property type="evidence" value="ECO:0007669"/>
    <property type="project" value="UniProtKB-EC"/>
</dbReference>
<dbReference type="InterPro" id="IPR000214">
    <property type="entry name" value="Znf_DNA_glyclase/AP_lyase"/>
</dbReference>
<dbReference type="InterPro" id="IPR010663">
    <property type="entry name" value="Znf_FPG/IleRS"/>
</dbReference>
<protein>
    <recommendedName>
        <fullName evidence="15">Formamidopyrimidine-DNA glycosylase</fullName>
        <shortName evidence="15">Fapy-DNA glycosylase</shortName>
        <ecNumber evidence="15">3.2.2.23</ecNumber>
    </recommendedName>
    <alternativeName>
        <fullName evidence="15">DNA-(apurinic or apyrimidinic site) lyase MutM</fullName>
        <shortName evidence="15">AP lyase MutM</shortName>
        <ecNumber evidence="15">4.2.99.18</ecNumber>
    </alternativeName>
</protein>
<evidence type="ECO:0000256" key="8">
    <source>
        <dbReference type="ARBA" id="ARBA00022833"/>
    </source>
</evidence>
<keyword evidence="4 15" id="KW-0479">Metal-binding</keyword>
<dbReference type="SMART" id="SM00898">
    <property type="entry name" value="Fapy_DNA_glyco"/>
    <property type="match status" value="1"/>
</dbReference>
<dbReference type="NCBIfam" id="NF002211">
    <property type="entry name" value="PRK01103.1"/>
    <property type="match status" value="1"/>
</dbReference>
<dbReference type="GO" id="GO:0003684">
    <property type="term" value="F:damaged DNA binding"/>
    <property type="evidence" value="ECO:0007669"/>
    <property type="project" value="InterPro"/>
</dbReference>
<feature type="binding site" evidence="15">
    <location>
        <position position="179"/>
    </location>
    <ligand>
        <name>DNA</name>
        <dbReference type="ChEBI" id="CHEBI:16991"/>
    </ligand>
</feature>
<dbReference type="InterPro" id="IPR035937">
    <property type="entry name" value="FPG_N"/>
</dbReference>
<dbReference type="CDD" id="cd08966">
    <property type="entry name" value="EcFpg-like_N"/>
    <property type="match status" value="1"/>
</dbReference>
<feature type="active site" description="Proton donor; for beta-elimination activity" evidence="15">
    <location>
        <position position="58"/>
    </location>
</feature>
<dbReference type="AlphaFoldDB" id="A0A508WT66"/>
<dbReference type="EC" id="3.2.2.23" evidence="15"/>
<dbReference type="Proteomes" id="UP000507954">
    <property type="component" value="Unassembled WGS sequence"/>
</dbReference>
<dbReference type="Pfam" id="PF06831">
    <property type="entry name" value="H2TH"/>
    <property type="match status" value="1"/>
</dbReference>
<keyword evidence="7 15" id="KW-0378">Hydrolase</keyword>
<dbReference type="FunFam" id="1.10.8.50:FF:000003">
    <property type="entry name" value="Formamidopyrimidine-DNA glycosylase"/>
    <property type="match status" value="1"/>
</dbReference>
<dbReference type="SUPFAM" id="SSF57716">
    <property type="entry name" value="Glucocorticoid receptor-like (DNA-binding domain)"/>
    <property type="match status" value="1"/>
</dbReference>
<dbReference type="Gene3D" id="3.20.190.10">
    <property type="entry name" value="MutM-like, N-terminal"/>
    <property type="match status" value="1"/>
</dbReference>
<dbReference type="GO" id="GO:0006284">
    <property type="term" value="P:base-excision repair"/>
    <property type="evidence" value="ECO:0007669"/>
    <property type="project" value="InterPro"/>
</dbReference>
<organism evidence="18">
    <name type="scientific">Sinorhizobium medicae</name>
    <dbReference type="NCBI Taxonomy" id="110321"/>
    <lineage>
        <taxon>Bacteria</taxon>
        <taxon>Pseudomonadati</taxon>
        <taxon>Pseudomonadota</taxon>
        <taxon>Alphaproteobacteria</taxon>
        <taxon>Hyphomicrobiales</taxon>
        <taxon>Rhizobiaceae</taxon>
        <taxon>Sinorhizobium/Ensifer group</taxon>
        <taxon>Sinorhizobium</taxon>
    </lineage>
</organism>
<dbReference type="InterPro" id="IPR015886">
    <property type="entry name" value="H2TH_FPG"/>
</dbReference>
<keyword evidence="11 15" id="KW-0456">Lyase</keyword>
<keyword evidence="5 15" id="KW-0227">DNA damage</keyword>
<comment type="subunit">
    <text evidence="3 15">Monomer.</text>
</comment>
<evidence type="ECO:0000256" key="15">
    <source>
        <dbReference type="HAMAP-Rule" id="MF_00103"/>
    </source>
</evidence>
<evidence type="ECO:0000256" key="9">
    <source>
        <dbReference type="ARBA" id="ARBA00023125"/>
    </source>
</evidence>
<comment type="cofactor">
    <cofactor evidence="15">
        <name>Zn(2+)</name>
        <dbReference type="ChEBI" id="CHEBI:29105"/>
    </cofactor>
    <text evidence="15">Binds 1 zinc ion per subunit.</text>
</comment>
<dbReference type="SUPFAM" id="SSF46946">
    <property type="entry name" value="S13-like H2TH domain"/>
    <property type="match status" value="1"/>
</dbReference>
<dbReference type="PANTHER" id="PTHR22993">
    <property type="entry name" value="FORMAMIDOPYRIMIDINE-DNA GLYCOSYLASE"/>
    <property type="match status" value="1"/>
</dbReference>
<feature type="active site" description="Proton donor" evidence="15">
    <location>
        <position position="3"/>
    </location>
</feature>
<dbReference type="RefSeq" id="WP_018209058.1">
    <property type="nucleotide sequence ID" value="NZ_CABFNB010000001.1"/>
</dbReference>
<reference evidence="18" key="1">
    <citation type="submission" date="2019-06" db="EMBL/GenBank/DDBJ databases">
        <authorList>
            <person name="Le Quere A."/>
            <person name="Colella S."/>
        </authorList>
    </citation>
    <scope>NUCLEOTIDE SEQUENCE</scope>
    <source>
        <strain evidence="18">EmedicaeMD41</strain>
    </source>
</reference>
<comment type="function">
    <text evidence="15">Involved in base excision repair of DNA damaged by oxidation or by mutagenic agents. Acts as DNA glycosylase that recognizes and removes damaged bases. Has a preference for oxidized purines, such as 7,8-dihydro-8-oxoguanine (8-oxoG). Has AP (apurinic/apyrimidinic) lyase activity and introduces nicks in the DNA strand. Cleaves the DNA backbone by beta-delta elimination to generate a single-strand break at the site of the removed base with both 3'- and 5'-phosphates.</text>
</comment>
<dbReference type="SMART" id="SM01232">
    <property type="entry name" value="H2TH"/>
    <property type="match status" value="1"/>
</dbReference>
<evidence type="ECO:0000256" key="13">
    <source>
        <dbReference type="ARBA" id="ARBA00023295"/>
    </source>
</evidence>
<evidence type="ECO:0000256" key="3">
    <source>
        <dbReference type="ARBA" id="ARBA00011245"/>
    </source>
</evidence>
<dbReference type="InterPro" id="IPR010979">
    <property type="entry name" value="Ribosomal_uS13-like_H2TH"/>
</dbReference>
<keyword evidence="12 15" id="KW-0511">Multifunctional enzyme</keyword>
<evidence type="ECO:0000256" key="11">
    <source>
        <dbReference type="ARBA" id="ARBA00023239"/>
    </source>
</evidence>
<dbReference type="PROSITE" id="PS51066">
    <property type="entry name" value="ZF_FPG_2"/>
    <property type="match status" value="1"/>
</dbReference>
<dbReference type="InterPro" id="IPR012319">
    <property type="entry name" value="FPG_cat"/>
</dbReference>
<feature type="active site" description="Proton donor; for delta-elimination activity" evidence="15">
    <location>
        <position position="296"/>
    </location>
</feature>
<evidence type="ECO:0000256" key="2">
    <source>
        <dbReference type="ARBA" id="ARBA00009409"/>
    </source>
</evidence>
<comment type="similarity">
    <text evidence="2 15">Belongs to the FPG family.</text>
</comment>
<keyword evidence="13 15" id="KW-0326">Glycosidase</keyword>
<feature type="binding site" evidence="15">
    <location>
        <position position="136"/>
    </location>
    <ligand>
        <name>DNA</name>
        <dbReference type="ChEBI" id="CHEBI:16991"/>
    </ligand>
</feature>
<feature type="binding site" evidence="15">
    <location>
        <position position="114"/>
    </location>
    <ligand>
        <name>DNA</name>
        <dbReference type="ChEBI" id="CHEBI:16991"/>
    </ligand>
</feature>
<dbReference type="InterPro" id="IPR020629">
    <property type="entry name" value="FPG_Glyclase"/>
</dbReference>
<evidence type="ECO:0000256" key="12">
    <source>
        <dbReference type="ARBA" id="ARBA00023268"/>
    </source>
</evidence>
<evidence type="ECO:0000256" key="1">
    <source>
        <dbReference type="ARBA" id="ARBA00001668"/>
    </source>
</evidence>
<accession>A0A508WT66</accession>